<dbReference type="Pfam" id="PF00903">
    <property type="entry name" value="Glyoxalase"/>
    <property type="match status" value="1"/>
</dbReference>
<dbReference type="CDD" id="cd07250">
    <property type="entry name" value="HPPD_C_like"/>
    <property type="match status" value="1"/>
</dbReference>
<feature type="domain" description="VOC" evidence="16">
    <location>
        <begin position="14"/>
        <end position="145"/>
    </location>
</feature>
<sequence>MSNMSNVQHLGYLGFDYIEFWVGNAKQAASFYKTRLGFSLFAYRGLETGSRQWSSYALRQGEVTLIFSSALPPGNEVFNAHLGYHGDAVRDIAFCVNSCESTYERAVSAGAESVHPPQEYVDSSGHIVLATIKTVGDTVHTFIERSSDTATFLPGFVFINDPDPIQPMLPKVGGHLLDHIGLNIPEGSLVPLVEWYERVLGFHRFFSIDDSIVHTEFSGLRSVVMADPNEQIKIPLIEPASGLRKGQVEEFLEYHGGSGVQHLAILTDNILSSAQALRERGIDRLKVPSDYYSRLCKFLQTANIKLQEDIDDLAQHDIMIDFDENGYLLQLFTKPITDRPTAFFEFLQRNTFNGFGANNFRAIFEAIEQEQERRGNLLSK</sequence>
<keyword evidence="13" id="KW-0333">Golgi apparatus</keyword>
<dbReference type="InterPro" id="IPR029068">
    <property type="entry name" value="Glyas_Bleomycin-R_OHBP_Dase"/>
</dbReference>
<dbReference type="SUPFAM" id="SSF54593">
    <property type="entry name" value="Glyoxalase/Bleomycin resistance protein/Dihydroxybiphenyl dioxygenase"/>
    <property type="match status" value="1"/>
</dbReference>
<evidence type="ECO:0000313" key="17">
    <source>
        <dbReference type="EMBL" id="QFS49713.1"/>
    </source>
</evidence>
<keyword evidence="10 17" id="KW-0223">Dioxygenase</keyword>
<evidence type="ECO:0000256" key="10">
    <source>
        <dbReference type="ARBA" id="ARBA00022964"/>
    </source>
</evidence>
<evidence type="ECO:0000256" key="5">
    <source>
        <dbReference type="ARBA" id="ARBA00011738"/>
    </source>
</evidence>
<dbReference type="PANTHER" id="PTHR11959">
    <property type="entry name" value="4-HYDROXYPHENYLPYRUVATE DIOXYGENASE"/>
    <property type="match status" value="1"/>
</dbReference>
<dbReference type="InterPro" id="IPR041736">
    <property type="entry name" value="4OHPhenylPyrv_dOase_N"/>
</dbReference>
<organism evidence="17 18">
    <name type="scientific">Nostoc sphaeroides CCNUC1</name>
    <dbReference type="NCBI Taxonomy" id="2653204"/>
    <lineage>
        <taxon>Bacteria</taxon>
        <taxon>Bacillati</taxon>
        <taxon>Cyanobacteriota</taxon>
        <taxon>Cyanophyceae</taxon>
        <taxon>Nostocales</taxon>
        <taxon>Nostocaceae</taxon>
        <taxon>Nostoc</taxon>
    </lineage>
</organism>
<dbReference type="KEGG" id="nsh:GXM_07207"/>
<comment type="subcellular location">
    <subcellularLocation>
        <location evidence="3">Cytoplasm</location>
    </subcellularLocation>
    <subcellularLocation>
        <location evidence="2">Endoplasmic reticulum membrane</location>
        <topology evidence="2">Peripheral membrane protein</topology>
    </subcellularLocation>
    <subcellularLocation>
        <location evidence="1">Golgi apparatus membrane</location>
        <topology evidence="1">Peripheral membrane protein</topology>
    </subcellularLocation>
</comment>
<keyword evidence="6" id="KW-0963">Cytoplasm</keyword>
<protein>
    <submittedName>
        <fullName evidence="17">HPD, 4-hydroxyphenylpyruvate dioxygenase</fullName>
    </submittedName>
</protein>
<evidence type="ECO:0000256" key="6">
    <source>
        <dbReference type="ARBA" id="ARBA00022490"/>
    </source>
</evidence>
<keyword evidence="18" id="KW-1185">Reference proteome</keyword>
<feature type="binding site" evidence="15">
    <location>
        <position position="179"/>
    </location>
    <ligand>
        <name>Fe cation</name>
        <dbReference type="ChEBI" id="CHEBI:24875"/>
    </ligand>
</feature>
<evidence type="ECO:0000256" key="8">
    <source>
        <dbReference type="ARBA" id="ARBA00022737"/>
    </source>
</evidence>
<evidence type="ECO:0000256" key="7">
    <source>
        <dbReference type="ARBA" id="ARBA00022723"/>
    </source>
</evidence>
<dbReference type="GO" id="GO:0006572">
    <property type="term" value="P:L-tyrosine catabolic process"/>
    <property type="evidence" value="ECO:0007669"/>
    <property type="project" value="TreeGrafter"/>
</dbReference>
<dbReference type="Proteomes" id="UP000326678">
    <property type="component" value="Chromosome Gxm2"/>
</dbReference>
<dbReference type="GO" id="GO:0046872">
    <property type="term" value="F:metal ion binding"/>
    <property type="evidence" value="ECO:0007669"/>
    <property type="project" value="UniProtKB-KW"/>
</dbReference>
<feature type="domain" description="VOC" evidence="16">
    <location>
        <begin position="176"/>
        <end position="334"/>
    </location>
</feature>
<keyword evidence="12 15" id="KW-0408">Iron</keyword>
<evidence type="ECO:0000256" key="2">
    <source>
        <dbReference type="ARBA" id="ARBA00004406"/>
    </source>
</evidence>
<evidence type="ECO:0000256" key="9">
    <source>
        <dbReference type="ARBA" id="ARBA00022824"/>
    </source>
</evidence>
<dbReference type="Pfam" id="PF14696">
    <property type="entry name" value="Glyoxalase_5"/>
    <property type="match status" value="1"/>
</dbReference>
<evidence type="ECO:0000259" key="16">
    <source>
        <dbReference type="PROSITE" id="PS51819"/>
    </source>
</evidence>
<evidence type="ECO:0000313" key="18">
    <source>
        <dbReference type="Proteomes" id="UP000326678"/>
    </source>
</evidence>
<dbReference type="EMBL" id="CP045227">
    <property type="protein sequence ID" value="QFS49713.1"/>
    <property type="molecule type" value="Genomic_DNA"/>
</dbReference>
<evidence type="ECO:0000256" key="12">
    <source>
        <dbReference type="ARBA" id="ARBA00023004"/>
    </source>
</evidence>
<dbReference type="InterPro" id="IPR041735">
    <property type="entry name" value="4OHPhenylPyrv_dOase_C"/>
</dbReference>
<evidence type="ECO:0000256" key="4">
    <source>
        <dbReference type="ARBA" id="ARBA00005877"/>
    </source>
</evidence>
<evidence type="ECO:0000256" key="3">
    <source>
        <dbReference type="ARBA" id="ARBA00004496"/>
    </source>
</evidence>
<feature type="binding site" evidence="15">
    <location>
        <position position="345"/>
    </location>
    <ligand>
        <name>Fe cation</name>
        <dbReference type="ChEBI" id="CHEBI:24875"/>
    </ligand>
</feature>
<dbReference type="PANTHER" id="PTHR11959:SF1">
    <property type="entry name" value="4-HYDROXYPHENYLPYRUVATE DIOXYGENASE"/>
    <property type="match status" value="1"/>
</dbReference>
<dbReference type="AlphaFoldDB" id="A0A5P8WA93"/>
<dbReference type="FunFam" id="3.10.180.10:FF:000022">
    <property type="entry name" value="4-hydroxyphenylpyruvate dioxygenase"/>
    <property type="match status" value="1"/>
</dbReference>
<keyword evidence="8" id="KW-0677">Repeat</keyword>
<dbReference type="GO" id="GO:0003868">
    <property type="term" value="F:4-hydroxyphenylpyruvate dioxygenase activity"/>
    <property type="evidence" value="ECO:0007669"/>
    <property type="project" value="InterPro"/>
</dbReference>
<keyword evidence="7 15" id="KW-0479">Metal-binding</keyword>
<proteinExistence type="inferred from homology"/>
<dbReference type="InterPro" id="IPR005956">
    <property type="entry name" value="4OHPhenylPyrv_dOase"/>
</dbReference>
<dbReference type="Gene3D" id="3.10.180.10">
    <property type="entry name" value="2,3-Dihydroxybiphenyl 1,2-Dioxygenase, domain 1"/>
    <property type="match status" value="2"/>
</dbReference>
<evidence type="ECO:0000256" key="1">
    <source>
        <dbReference type="ARBA" id="ARBA00004395"/>
    </source>
</evidence>
<evidence type="ECO:0000256" key="13">
    <source>
        <dbReference type="ARBA" id="ARBA00023034"/>
    </source>
</evidence>
<dbReference type="PIRSF" id="PIRSF009283">
    <property type="entry name" value="HPP_dOase"/>
    <property type="match status" value="1"/>
</dbReference>
<keyword evidence="9" id="KW-0256">Endoplasmic reticulum</keyword>
<comment type="subunit">
    <text evidence="5">Homodimer.</text>
</comment>
<reference evidence="17 18" key="1">
    <citation type="submission" date="2019-10" db="EMBL/GenBank/DDBJ databases">
        <title>Genomic and transcriptomic insights into the perfect genentic adaptation of a filamentous nitrogen-fixing cyanobacterium to rice fields.</title>
        <authorList>
            <person name="Chen Z."/>
        </authorList>
    </citation>
    <scope>NUCLEOTIDE SEQUENCE [LARGE SCALE GENOMIC DNA]</scope>
    <source>
        <strain evidence="17">CCNUC1</strain>
    </source>
</reference>
<gene>
    <name evidence="17" type="ORF">GXM_07207</name>
</gene>
<comment type="cofactor">
    <cofactor evidence="15">
        <name>Fe cation</name>
        <dbReference type="ChEBI" id="CHEBI:24875"/>
    </cofactor>
    <text evidence="15">Binds 1 Fe cation per subunit.</text>
</comment>
<keyword evidence="17" id="KW-0670">Pyruvate</keyword>
<dbReference type="PROSITE" id="PS51819">
    <property type="entry name" value="VOC"/>
    <property type="match status" value="2"/>
</dbReference>
<accession>A0A5P8WA93</accession>
<dbReference type="GO" id="GO:0005737">
    <property type="term" value="C:cytoplasm"/>
    <property type="evidence" value="ECO:0007669"/>
    <property type="project" value="UniProtKB-SubCell"/>
</dbReference>
<dbReference type="GO" id="GO:0042802">
    <property type="term" value="F:identical protein binding"/>
    <property type="evidence" value="ECO:0007669"/>
    <property type="project" value="UniProtKB-ARBA"/>
</dbReference>
<dbReference type="NCBIfam" id="TIGR01263">
    <property type="entry name" value="4HPPD"/>
    <property type="match status" value="1"/>
</dbReference>
<evidence type="ECO:0000256" key="14">
    <source>
        <dbReference type="ARBA" id="ARBA00023136"/>
    </source>
</evidence>
<dbReference type="InterPro" id="IPR037523">
    <property type="entry name" value="VOC_core"/>
</dbReference>
<evidence type="ECO:0000256" key="15">
    <source>
        <dbReference type="PIRSR" id="PIRSR009283-1"/>
    </source>
</evidence>
<feature type="binding site" evidence="15">
    <location>
        <position position="262"/>
    </location>
    <ligand>
        <name>Fe cation</name>
        <dbReference type="ChEBI" id="CHEBI:24875"/>
    </ligand>
</feature>
<keyword evidence="14" id="KW-0472">Membrane</keyword>
<dbReference type="CDD" id="cd08342">
    <property type="entry name" value="HPPD_N_like"/>
    <property type="match status" value="1"/>
</dbReference>
<comment type="similarity">
    <text evidence="4">Belongs to the 4HPPD family.</text>
</comment>
<name>A0A5P8WA93_9NOSO</name>
<dbReference type="InterPro" id="IPR004360">
    <property type="entry name" value="Glyas_Fos-R_dOase_dom"/>
</dbReference>
<keyword evidence="11" id="KW-0560">Oxidoreductase</keyword>
<evidence type="ECO:0000256" key="11">
    <source>
        <dbReference type="ARBA" id="ARBA00023002"/>
    </source>
</evidence>